<dbReference type="PANTHER" id="PTHR30203:SF30">
    <property type="entry name" value="OUTER MEMBRANE PROTEIN-RELATED"/>
    <property type="match status" value="1"/>
</dbReference>
<feature type="chain" id="PRO_5044950454" evidence="2">
    <location>
        <begin position="27"/>
        <end position="491"/>
    </location>
</feature>
<accession>A0ABT5L0H6</accession>
<dbReference type="Gene3D" id="1.20.1600.10">
    <property type="entry name" value="Outer membrane efflux proteins (OEP)"/>
    <property type="match status" value="1"/>
</dbReference>
<keyword evidence="5" id="KW-1185">Reference proteome</keyword>
<evidence type="ECO:0000256" key="3">
    <source>
        <dbReference type="SAM" id="Coils"/>
    </source>
</evidence>
<feature type="signal peptide" evidence="2">
    <location>
        <begin position="1"/>
        <end position="26"/>
    </location>
</feature>
<dbReference type="PROSITE" id="PS51257">
    <property type="entry name" value="PROKAR_LIPOPROTEIN"/>
    <property type="match status" value="1"/>
</dbReference>
<gene>
    <name evidence="4" type="ORF">OIK42_07035</name>
</gene>
<dbReference type="Proteomes" id="UP001218788">
    <property type="component" value="Unassembled WGS sequence"/>
</dbReference>
<dbReference type="SUPFAM" id="SSF56954">
    <property type="entry name" value="Outer membrane efflux proteins (OEP)"/>
    <property type="match status" value="1"/>
</dbReference>
<reference evidence="4 5" key="1">
    <citation type="submission" date="2022-10" db="EMBL/GenBank/DDBJ databases">
        <title>Alteromonas sp. chi3 Genome sequencing.</title>
        <authorList>
            <person name="Park S."/>
        </authorList>
    </citation>
    <scope>NUCLEOTIDE SEQUENCE [LARGE SCALE GENOMIC DNA]</scope>
    <source>
        <strain evidence="5">chi3</strain>
    </source>
</reference>
<dbReference type="PANTHER" id="PTHR30203">
    <property type="entry name" value="OUTER MEMBRANE CATION EFFLUX PROTEIN"/>
    <property type="match status" value="1"/>
</dbReference>
<evidence type="ECO:0000256" key="2">
    <source>
        <dbReference type="RuleBase" id="RU362097"/>
    </source>
</evidence>
<dbReference type="Pfam" id="PF02321">
    <property type="entry name" value="OEP"/>
    <property type="match status" value="2"/>
</dbReference>
<keyword evidence="2" id="KW-1134">Transmembrane beta strand</keyword>
<dbReference type="NCBIfam" id="TIGR01845">
    <property type="entry name" value="outer_NodT"/>
    <property type="match status" value="1"/>
</dbReference>
<keyword evidence="2" id="KW-0449">Lipoprotein</keyword>
<comment type="similarity">
    <text evidence="1 2">Belongs to the outer membrane factor (OMF) (TC 1.B.17) family.</text>
</comment>
<organism evidence="4 5">
    <name type="scientific">Alteromonas gilva</name>
    <dbReference type="NCBI Taxonomy" id="2987522"/>
    <lineage>
        <taxon>Bacteria</taxon>
        <taxon>Pseudomonadati</taxon>
        <taxon>Pseudomonadota</taxon>
        <taxon>Gammaproteobacteria</taxon>
        <taxon>Alteromonadales</taxon>
        <taxon>Alteromonadaceae</taxon>
        <taxon>Alteromonas/Salinimonas group</taxon>
        <taxon>Alteromonas</taxon>
    </lineage>
</organism>
<dbReference type="InterPro" id="IPR010131">
    <property type="entry name" value="MdtP/NodT-like"/>
</dbReference>
<dbReference type="InterPro" id="IPR003423">
    <property type="entry name" value="OMP_efflux"/>
</dbReference>
<evidence type="ECO:0000256" key="1">
    <source>
        <dbReference type="ARBA" id="ARBA00007613"/>
    </source>
</evidence>
<keyword evidence="2" id="KW-0472">Membrane</keyword>
<evidence type="ECO:0000313" key="5">
    <source>
        <dbReference type="Proteomes" id="UP001218788"/>
    </source>
</evidence>
<name>A0ABT5L0H6_9ALTE</name>
<keyword evidence="2" id="KW-0564">Palmitate</keyword>
<protein>
    <submittedName>
        <fullName evidence="4">Efflux transporter outer membrane subunit</fullName>
    </submittedName>
</protein>
<comment type="caution">
    <text evidence="4">The sequence shown here is derived from an EMBL/GenBank/DDBJ whole genome shotgun (WGS) entry which is preliminary data.</text>
</comment>
<sequence length="491" mass="54544">MSKTYKFIRNPLSMALVSAILVQSCALPTVTKRTPQVELPDGYNVQATSNPQAAKELEHEEAVNINWAEWFNDPQLADLVETAVNNNQEVAILLQRINMAANEVYAREGEYLPRVSAGIEAEIEKVGEYTREGAVEEQLSIKEEKAFPDPLGNLRLGLNASWEIDVWHKLRDATKVSSLEYLASVEGRKFFITQLVSEVARCYYELLALDNKLANLNATIKVQQTVIDTISALQQYGRSSSLPIARFTAEVKKNESERFLIEQDIVEKENMLNLLLGRTPQPISRRSDVLMSADVRMPGVGVPSELLANRSDIKQAELALAAADLNVDVAKANFYPSFELRAGTGLASFDSRYLLNIPESFAYSLSADIFAPLINRRAIEAVYQNASAEQVQAAYDYELVLLRAVAEVSNSLSKLHKLEQSVTAKSQQIASLEKSIDVASRLFASAHGEYLEVLLAQREALEARSELIETRQQQMTALVDLYQALGGGWKA</sequence>
<keyword evidence="2" id="KW-0732">Signal</keyword>
<dbReference type="Gene3D" id="2.20.200.10">
    <property type="entry name" value="Outer membrane efflux proteins (OEP)"/>
    <property type="match status" value="1"/>
</dbReference>
<dbReference type="RefSeq" id="WP_273639434.1">
    <property type="nucleotide sequence ID" value="NZ_JAQQXP010000001.1"/>
</dbReference>
<keyword evidence="3" id="KW-0175">Coiled coil</keyword>
<evidence type="ECO:0000313" key="4">
    <source>
        <dbReference type="EMBL" id="MDC8830519.1"/>
    </source>
</evidence>
<comment type="subcellular location">
    <subcellularLocation>
        <location evidence="2">Cell outer membrane</location>
        <topology evidence="2">Lipid-anchor</topology>
    </subcellularLocation>
</comment>
<feature type="coiled-coil region" evidence="3">
    <location>
        <begin position="415"/>
        <end position="471"/>
    </location>
</feature>
<proteinExistence type="inferred from homology"/>
<dbReference type="EMBL" id="JAQQXP010000001">
    <property type="protein sequence ID" value="MDC8830519.1"/>
    <property type="molecule type" value="Genomic_DNA"/>
</dbReference>
<keyword evidence="2" id="KW-0812">Transmembrane</keyword>